<evidence type="ECO:0000313" key="1">
    <source>
        <dbReference type="EMBL" id="BAS27993.1"/>
    </source>
</evidence>
<keyword evidence="2" id="KW-1185">Reference proteome</keyword>
<gene>
    <name evidence="1" type="ORF">LIP_2152</name>
</gene>
<name>A0A0K2SLJ7_LIMPI</name>
<protein>
    <submittedName>
        <fullName evidence="1">Uncharacterized protein</fullName>
    </submittedName>
</protein>
<dbReference type="KEGG" id="lpil:LIP_2152"/>
<sequence>MNRQAEDRREKHEDQEYKQNVSDHVCLRFMAEDRTVEAALEQLSPEERASARKSRERISYWDALGPGARGVGGGGGKEI</sequence>
<evidence type="ECO:0000313" key="2">
    <source>
        <dbReference type="Proteomes" id="UP000065807"/>
    </source>
</evidence>
<organism evidence="1 2">
    <name type="scientific">Limnochorda pilosa</name>
    <dbReference type="NCBI Taxonomy" id="1555112"/>
    <lineage>
        <taxon>Bacteria</taxon>
        <taxon>Bacillati</taxon>
        <taxon>Bacillota</taxon>
        <taxon>Limnochordia</taxon>
        <taxon>Limnochordales</taxon>
        <taxon>Limnochordaceae</taxon>
        <taxon>Limnochorda</taxon>
    </lineage>
</organism>
<accession>A0A0K2SLJ7</accession>
<reference evidence="2" key="2">
    <citation type="journal article" date="2016" name="Int. J. Syst. Evol. Microbiol.">
        <title>Complete genome sequence and cell structure of Limnochorda pilosa, a Gram-negative spore-former within the phylum Firmicutes.</title>
        <authorList>
            <person name="Watanabe M."/>
            <person name="Kojima H."/>
            <person name="Fukui M."/>
        </authorList>
    </citation>
    <scope>NUCLEOTIDE SEQUENCE [LARGE SCALE GENOMIC DNA]</scope>
    <source>
        <strain evidence="2">HC45</strain>
    </source>
</reference>
<dbReference type="Proteomes" id="UP000065807">
    <property type="component" value="Chromosome"/>
</dbReference>
<dbReference type="AlphaFoldDB" id="A0A0K2SLJ7"/>
<reference evidence="2" key="1">
    <citation type="submission" date="2015-07" db="EMBL/GenBank/DDBJ databases">
        <title>Complete genome sequence and phylogenetic analysis of Limnochorda pilosa.</title>
        <authorList>
            <person name="Watanabe M."/>
            <person name="Kojima H."/>
            <person name="Fukui M."/>
        </authorList>
    </citation>
    <scope>NUCLEOTIDE SEQUENCE [LARGE SCALE GENOMIC DNA]</scope>
    <source>
        <strain evidence="2">HC45</strain>
    </source>
</reference>
<dbReference type="EMBL" id="AP014924">
    <property type="protein sequence ID" value="BAS27993.1"/>
    <property type="molecule type" value="Genomic_DNA"/>
</dbReference>
<proteinExistence type="predicted"/>